<keyword evidence="2" id="KW-1133">Transmembrane helix</keyword>
<accession>K8NTV9</accession>
<dbReference type="CDD" id="cd05018">
    <property type="entry name" value="CoxG"/>
    <property type="match status" value="1"/>
</dbReference>
<comment type="caution">
    <text evidence="3">The sequence shown here is derived from an EMBL/GenBank/DDBJ whole genome shotgun (WGS) entry which is preliminary data.</text>
</comment>
<dbReference type="Proteomes" id="UP000001095">
    <property type="component" value="Unassembled WGS sequence"/>
</dbReference>
<dbReference type="PATRIC" id="fig|883079.3.peg.4224"/>
<dbReference type="PANTHER" id="PTHR38588:SF1">
    <property type="entry name" value="BLL0334 PROTEIN"/>
    <property type="match status" value="1"/>
</dbReference>
<proteinExistence type="predicted"/>
<dbReference type="AlphaFoldDB" id="K8NTV9"/>
<dbReference type="PANTHER" id="PTHR38588">
    <property type="entry name" value="BLL0334 PROTEIN"/>
    <property type="match status" value="1"/>
</dbReference>
<evidence type="ECO:0000256" key="1">
    <source>
        <dbReference type="SAM" id="MobiDB-lite"/>
    </source>
</evidence>
<dbReference type="EMBL" id="AGWY01000018">
    <property type="protein sequence ID" value="EKS31919.1"/>
    <property type="molecule type" value="Genomic_DNA"/>
</dbReference>
<sequence length="312" mass="33143">MISDNTVQAKIIKHSDLHYCTNMCNVKVARARLWIGYCGAFKRHRGTWRTREHDMKMAGQQRIPASRDVVWKALNDVAILEACIPGCQELVKLSDTQMTATAVIKVGPVSAKFQGAVTLSDLDPPNGYRITGEGQGGVAGFAKGGAVVRLEADGDATLLHYDVSAEIGGKLSQLGGRLIDATAKQMSAAFFKRFALEIERQYGKGNATHASAGVETASARPAAEPDRQAVRRAYKPEAETGSSGFPGRAGLASFLALALLVGAGWYFLGGGLPKLVPAGNNQAVSPDFASAVLLLMVAAIGYLFGRLQTGRH</sequence>
<evidence type="ECO:0000256" key="2">
    <source>
        <dbReference type="SAM" id="Phobius"/>
    </source>
</evidence>
<dbReference type="InterPro" id="IPR023393">
    <property type="entry name" value="START-like_dom_sf"/>
</dbReference>
<name>K8NTV9_9BRAD</name>
<gene>
    <name evidence="3" type="ORF">HMPREF9696_04140</name>
</gene>
<keyword evidence="2" id="KW-0812">Transmembrane</keyword>
<protein>
    <recommendedName>
        <fullName evidence="5">Carbon monoxide dehydrogenase subunit G</fullName>
    </recommendedName>
</protein>
<evidence type="ECO:0000313" key="3">
    <source>
        <dbReference type="EMBL" id="EKS31919.1"/>
    </source>
</evidence>
<keyword evidence="2" id="KW-0472">Membrane</keyword>
<reference evidence="3 4" key="1">
    <citation type="submission" date="2012-04" db="EMBL/GenBank/DDBJ databases">
        <title>The Genome Sequence of Afipia clevelandensis ATCC 49720.</title>
        <authorList>
            <consortium name="The Broad Institute Genome Sequencing Platform"/>
            <person name="Earl A."/>
            <person name="Ward D."/>
            <person name="Feldgarden M."/>
            <person name="Gevers D."/>
            <person name="Huys G."/>
            <person name="Walker B."/>
            <person name="Young S.K."/>
            <person name="Zeng Q."/>
            <person name="Gargeya S."/>
            <person name="Fitzgerald M."/>
            <person name="Haas B."/>
            <person name="Abouelleil A."/>
            <person name="Alvarado L."/>
            <person name="Arachchi H.M."/>
            <person name="Berlin A."/>
            <person name="Chapman S.B."/>
            <person name="Goldberg J."/>
            <person name="Griggs A."/>
            <person name="Gujja S."/>
            <person name="Hansen M."/>
            <person name="Howarth C."/>
            <person name="Imamovic A."/>
            <person name="Larimer J."/>
            <person name="McCowen C."/>
            <person name="Montmayeur A."/>
            <person name="Murphy C."/>
            <person name="Neiman D."/>
            <person name="Pearson M."/>
            <person name="Priest M."/>
            <person name="Roberts A."/>
            <person name="Saif S."/>
            <person name="Shea T."/>
            <person name="Sisk P."/>
            <person name="Sykes S."/>
            <person name="Wortman J."/>
            <person name="Nusbaum C."/>
            <person name="Birren B."/>
        </authorList>
    </citation>
    <scope>NUCLEOTIDE SEQUENCE [LARGE SCALE GENOMIC DNA]</scope>
    <source>
        <strain evidence="3 4">ATCC 49720</strain>
    </source>
</reference>
<dbReference type="Gene3D" id="3.30.530.20">
    <property type="match status" value="1"/>
</dbReference>
<feature type="region of interest" description="Disordered" evidence="1">
    <location>
        <begin position="209"/>
        <end position="228"/>
    </location>
</feature>
<feature type="transmembrane region" description="Helical" evidence="2">
    <location>
        <begin position="288"/>
        <end position="305"/>
    </location>
</feature>
<dbReference type="SUPFAM" id="SSF55961">
    <property type="entry name" value="Bet v1-like"/>
    <property type="match status" value="1"/>
</dbReference>
<dbReference type="Pfam" id="PF06240">
    <property type="entry name" value="COXG"/>
    <property type="match status" value="1"/>
</dbReference>
<organism evidence="3 4">
    <name type="scientific">Afipia clevelandensis ATCC 49720</name>
    <dbReference type="NCBI Taxonomy" id="883079"/>
    <lineage>
        <taxon>Bacteria</taxon>
        <taxon>Pseudomonadati</taxon>
        <taxon>Pseudomonadota</taxon>
        <taxon>Alphaproteobacteria</taxon>
        <taxon>Hyphomicrobiales</taxon>
        <taxon>Nitrobacteraceae</taxon>
        <taxon>Afipia</taxon>
    </lineage>
</organism>
<keyword evidence="4" id="KW-1185">Reference proteome</keyword>
<evidence type="ECO:0000313" key="4">
    <source>
        <dbReference type="Proteomes" id="UP000001095"/>
    </source>
</evidence>
<dbReference type="HOGENOM" id="CLU_046420_0_0_5"/>
<dbReference type="InterPro" id="IPR010419">
    <property type="entry name" value="CO_DH_gsu"/>
</dbReference>
<evidence type="ECO:0008006" key="5">
    <source>
        <dbReference type="Google" id="ProtNLM"/>
    </source>
</evidence>
<feature type="transmembrane region" description="Helical" evidence="2">
    <location>
        <begin position="249"/>
        <end position="268"/>
    </location>
</feature>